<feature type="region of interest" description="Disordered" evidence="1">
    <location>
        <begin position="44"/>
        <end position="67"/>
    </location>
</feature>
<evidence type="ECO:0000313" key="3">
    <source>
        <dbReference type="Proteomes" id="UP001501474"/>
    </source>
</evidence>
<proteinExistence type="predicted"/>
<protein>
    <recommendedName>
        <fullName evidence="4">Transposase</fullName>
    </recommendedName>
</protein>
<keyword evidence="3" id="KW-1185">Reference proteome</keyword>
<dbReference type="Proteomes" id="UP001501474">
    <property type="component" value="Unassembled WGS sequence"/>
</dbReference>
<evidence type="ECO:0000256" key="1">
    <source>
        <dbReference type="SAM" id="MobiDB-lite"/>
    </source>
</evidence>
<dbReference type="EMBL" id="BAAART010000060">
    <property type="protein sequence ID" value="GAA2233634.1"/>
    <property type="molecule type" value="Genomic_DNA"/>
</dbReference>
<gene>
    <name evidence="2" type="ORF">GCM10010104_30190</name>
</gene>
<organism evidence="2 3">
    <name type="scientific">Streptomyces indiaensis</name>
    <dbReference type="NCBI Taxonomy" id="284033"/>
    <lineage>
        <taxon>Bacteria</taxon>
        <taxon>Bacillati</taxon>
        <taxon>Actinomycetota</taxon>
        <taxon>Actinomycetes</taxon>
        <taxon>Kitasatosporales</taxon>
        <taxon>Streptomycetaceae</taxon>
        <taxon>Streptomyces</taxon>
    </lineage>
</organism>
<comment type="caution">
    <text evidence="2">The sequence shown here is derived from an EMBL/GenBank/DDBJ whole genome shotgun (WGS) entry which is preliminary data.</text>
</comment>
<feature type="compositionally biased region" description="Basic residues" evidence="1">
    <location>
        <begin position="44"/>
        <end position="53"/>
    </location>
</feature>
<feature type="region of interest" description="Disordered" evidence="1">
    <location>
        <begin position="85"/>
        <end position="109"/>
    </location>
</feature>
<evidence type="ECO:0008006" key="4">
    <source>
        <dbReference type="Google" id="ProtNLM"/>
    </source>
</evidence>
<reference evidence="2 3" key="1">
    <citation type="journal article" date="2019" name="Int. J. Syst. Evol. Microbiol.">
        <title>The Global Catalogue of Microorganisms (GCM) 10K type strain sequencing project: providing services to taxonomists for standard genome sequencing and annotation.</title>
        <authorList>
            <consortium name="The Broad Institute Genomics Platform"/>
            <consortium name="The Broad Institute Genome Sequencing Center for Infectious Disease"/>
            <person name="Wu L."/>
            <person name="Ma J."/>
        </authorList>
    </citation>
    <scope>NUCLEOTIDE SEQUENCE [LARGE SCALE GENOMIC DNA]</scope>
    <source>
        <strain evidence="2 3">JCM 3053</strain>
    </source>
</reference>
<accession>A0ABN3DJV7</accession>
<name>A0ABN3DJV7_9ACTN</name>
<sequence length="109" mass="12163">MRFARWEVDGIWATLLEHLQVCDDAVGRVEWTVSVDSTLNRAHQHSAGARKRRAADGAHRKMRAGSPQAAGRVMLRYTWWGNPDRAERTGGPGSAACAAPLSRVRGRRW</sequence>
<evidence type="ECO:0000313" key="2">
    <source>
        <dbReference type="EMBL" id="GAA2233634.1"/>
    </source>
</evidence>